<evidence type="ECO:0000313" key="3">
    <source>
        <dbReference type="EMBL" id="MEE6305810.1"/>
    </source>
</evidence>
<evidence type="ECO:0000313" key="4">
    <source>
        <dbReference type="Proteomes" id="UP001339911"/>
    </source>
</evidence>
<feature type="transmembrane region" description="Helical" evidence="2">
    <location>
        <begin position="52"/>
        <end position="71"/>
    </location>
</feature>
<feature type="compositionally biased region" description="Low complexity" evidence="1">
    <location>
        <begin position="357"/>
        <end position="424"/>
    </location>
</feature>
<sequence length="812" mass="80864">MAYRTWGRVLLAALLVGIVSGAGQLGIAYGLGLVRLNRGFDGATVNHWPAQLGWVGWVAMVAAVVGAMVADRLARRYTLPSTLGNRAVVSALAALGALAVAPLSMQPARAAQVASADPVSLTGVAALIGAGVGFVAALAALSQRPVVWNIGAVTGAVWFLAVLSVLPSLGPTDPLPAVRLGGVDPSWLGAGTSQRLAVVTMPALALVAGALTGALARRRELPTPVVASCGVAGPAMLALAYVVAGRGDSADAYQAAPYWGALIAVGAGALGSVLAAWARWPLTTSAPAQAMAAPERTGAADSTAAAALDGTAGTATTTESGSGRPAGESGGGRPAGESGVDDAPTETIPTVTSPSSGAAVTVPGGGAATAPSWPGSTPTTWSPPSSGTTTPLPGSTATPPSSDTTATLSGGTAAAGGRTAGAPTEPSREQPPSPGNWSFDIGRGVPTPRTSPEDSAPTERFGSSTPAVPESGQRRGTEPGGPAGSGPSAASADAGLPAGWTGARRLRTEDFWPTTTPPVTPSGPAGATAPSAPAGTTPSAAPEPATTATPPTAAPPTTAPPTATFTPQSATSSRSDDAWDAFTPVSRPRLDGREPTTEPTTRPEPSGADPARTGRMTPVPVVAGDSPDQDGDAPAQVEGAPGQVEGAPGQAGDAPSQVRDAPGQVGGKPGQAGDAPGRAARDRGTPPTGSGPETTAEVESESVTEDAQRPAGRIRRGLFRRNRGGTDAEQTGAVETGKDDAKQDRGESKPGRGESKREAKGRNRTEEPVPARDEEYVDWVSGLSEPDPTADDIGLDRSVRRSLRSTGRHHAD</sequence>
<feature type="compositionally biased region" description="Low complexity" evidence="1">
    <location>
        <begin position="560"/>
        <end position="573"/>
    </location>
</feature>
<dbReference type="EMBL" id="JAZGQL010000002">
    <property type="protein sequence ID" value="MEE6305810.1"/>
    <property type="molecule type" value="Genomic_DNA"/>
</dbReference>
<comment type="caution">
    <text evidence="3">The sequence shown here is derived from an EMBL/GenBank/DDBJ whole genome shotgun (WGS) entry which is preliminary data.</text>
</comment>
<feature type="compositionally biased region" description="Basic residues" evidence="1">
    <location>
        <begin position="800"/>
        <end position="812"/>
    </location>
</feature>
<feature type="transmembrane region" description="Helical" evidence="2">
    <location>
        <begin position="121"/>
        <end position="141"/>
    </location>
</feature>
<feature type="transmembrane region" description="Helical" evidence="2">
    <location>
        <begin position="146"/>
        <end position="166"/>
    </location>
</feature>
<feature type="compositionally biased region" description="Basic residues" evidence="1">
    <location>
        <begin position="712"/>
        <end position="723"/>
    </location>
</feature>
<feature type="compositionally biased region" description="Low complexity" evidence="1">
    <location>
        <begin position="485"/>
        <end position="499"/>
    </location>
</feature>
<accession>A0ABU7S770</accession>
<keyword evidence="2" id="KW-1133">Transmembrane helix</keyword>
<feature type="transmembrane region" description="Helical" evidence="2">
    <location>
        <begin position="223"/>
        <end position="244"/>
    </location>
</feature>
<feature type="compositionally biased region" description="Polar residues" evidence="1">
    <location>
        <begin position="347"/>
        <end position="356"/>
    </location>
</feature>
<feature type="transmembrane region" description="Helical" evidence="2">
    <location>
        <begin position="196"/>
        <end position="216"/>
    </location>
</feature>
<dbReference type="RefSeq" id="WP_331206185.1">
    <property type="nucleotide sequence ID" value="NZ_JAZGQL010000002.1"/>
</dbReference>
<feature type="compositionally biased region" description="Low complexity" evidence="1">
    <location>
        <begin position="685"/>
        <end position="695"/>
    </location>
</feature>
<feature type="compositionally biased region" description="Low complexity" evidence="1">
    <location>
        <begin position="313"/>
        <end position="327"/>
    </location>
</feature>
<organism evidence="3 4">
    <name type="scientific">Plantactinospora veratri</name>
    <dbReference type="NCBI Taxonomy" id="1436122"/>
    <lineage>
        <taxon>Bacteria</taxon>
        <taxon>Bacillati</taxon>
        <taxon>Actinomycetota</taxon>
        <taxon>Actinomycetes</taxon>
        <taxon>Micromonosporales</taxon>
        <taxon>Micromonosporaceae</taxon>
        <taxon>Plantactinospora</taxon>
    </lineage>
</organism>
<feature type="region of interest" description="Disordered" evidence="1">
    <location>
        <begin position="313"/>
        <end position="812"/>
    </location>
</feature>
<gene>
    <name evidence="3" type="ORF">V1634_03050</name>
</gene>
<feature type="compositionally biased region" description="Low complexity" evidence="1">
    <location>
        <begin position="522"/>
        <end position="551"/>
    </location>
</feature>
<feature type="compositionally biased region" description="Basic and acidic residues" evidence="1">
    <location>
        <begin position="736"/>
        <end position="774"/>
    </location>
</feature>
<dbReference type="Proteomes" id="UP001339911">
    <property type="component" value="Unassembled WGS sequence"/>
</dbReference>
<keyword evidence="4" id="KW-1185">Reference proteome</keyword>
<evidence type="ECO:0000256" key="1">
    <source>
        <dbReference type="SAM" id="MobiDB-lite"/>
    </source>
</evidence>
<evidence type="ECO:0000256" key="2">
    <source>
        <dbReference type="SAM" id="Phobius"/>
    </source>
</evidence>
<name>A0ABU7S770_9ACTN</name>
<protein>
    <submittedName>
        <fullName evidence="3">Uncharacterized protein</fullName>
    </submittedName>
</protein>
<feature type="transmembrane region" description="Helical" evidence="2">
    <location>
        <begin position="256"/>
        <end position="277"/>
    </location>
</feature>
<keyword evidence="2" id="KW-0472">Membrane</keyword>
<keyword evidence="2" id="KW-0812">Transmembrane</keyword>
<proteinExistence type="predicted"/>
<reference evidence="3 4" key="1">
    <citation type="submission" date="2024-01" db="EMBL/GenBank/DDBJ databases">
        <title>Genome insights into Plantactinospora veratri sp. nov.</title>
        <authorList>
            <person name="Wang L."/>
        </authorList>
    </citation>
    <scope>NUCLEOTIDE SEQUENCE [LARGE SCALE GENOMIC DNA]</scope>
    <source>
        <strain evidence="3 4">NEAU-FHS4</strain>
    </source>
</reference>
<feature type="transmembrane region" description="Helical" evidence="2">
    <location>
        <begin position="83"/>
        <end position="101"/>
    </location>
</feature>